<reference evidence="4 5" key="1">
    <citation type="submission" date="2019-12" db="EMBL/GenBank/DDBJ databases">
        <title>Whole-genome analyses of novel actinobacteria.</title>
        <authorList>
            <person name="Sahin N."/>
            <person name="Saygin H."/>
        </authorList>
    </citation>
    <scope>NUCLEOTIDE SEQUENCE [LARGE SCALE GENOMIC DNA]</scope>
    <source>
        <strain evidence="4 5">KC615</strain>
    </source>
</reference>
<dbReference type="Gene3D" id="3.60.21.10">
    <property type="match status" value="1"/>
</dbReference>
<sequence>MIQLRKSWKITATLVLFLFLTACQLVRVDNADENKQKQKQSTPPPPPKVTVSAIGDVMMHEPQIKSGKTGNTYDYRKFFKSVGPYLSSTDLSVANLEVTLAGPSKPYQGYPQFNAPDQILDALKDSGVDVLTTANNHSNDTGEKGVIRTFNTAKKKGFHVTGTAPSPNERKGIVVDKNGIKLGFLAYTEHTNGLPVAKGKSYLVNLIDPVKIAADIKALKQQGAEFVFVSLHWGTEYQRTPNEFQKKTALKVLQAGADVILGSHPHVQQQVEKMVVNGQEKLVVYSMGNFISNQSDPYTDLGVIMYFDIMKDPKTNKVKLTKTSFLPTLVDKYKKGGKTEYLVVPLPTKTPSNPAANPRITKKKWEKSYNDVHSIITKADSFPVMVNK</sequence>
<feature type="domain" description="Capsule synthesis protein CapA" evidence="3">
    <location>
        <begin position="50"/>
        <end position="294"/>
    </location>
</feature>
<dbReference type="CDD" id="cd07381">
    <property type="entry name" value="MPP_CapA"/>
    <property type="match status" value="1"/>
</dbReference>
<gene>
    <name evidence="4" type="ORF">GSM42_01070</name>
</gene>
<dbReference type="Pfam" id="PF09587">
    <property type="entry name" value="PGA_cap"/>
    <property type="match status" value="1"/>
</dbReference>
<dbReference type="PANTHER" id="PTHR33393">
    <property type="entry name" value="POLYGLUTAMINE SYNTHESIS ACCESSORY PROTEIN RV0574C-RELATED"/>
    <property type="match status" value="1"/>
</dbReference>
<evidence type="ECO:0000259" key="3">
    <source>
        <dbReference type="SMART" id="SM00854"/>
    </source>
</evidence>
<dbReference type="SUPFAM" id="SSF56300">
    <property type="entry name" value="Metallo-dependent phosphatases"/>
    <property type="match status" value="1"/>
</dbReference>
<comment type="similarity">
    <text evidence="1">Belongs to the CapA family.</text>
</comment>
<evidence type="ECO:0000256" key="2">
    <source>
        <dbReference type="SAM" id="SignalP"/>
    </source>
</evidence>
<dbReference type="AlphaFoldDB" id="A0A6I4VV23"/>
<dbReference type="RefSeq" id="WP_160799395.1">
    <property type="nucleotide sequence ID" value="NZ_WUUL01000001.1"/>
</dbReference>
<dbReference type="PANTHER" id="PTHR33393:SF12">
    <property type="entry name" value="CAPSULE BIOSYNTHESIS PROTEIN CAPA"/>
    <property type="match status" value="1"/>
</dbReference>
<comment type="caution">
    <text evidence="4">The sequence shown here is derived from an EMBL/GenBank/DDBJ whole genome shotgun (WGS) entry which is preliminary data.</text>
</comment>
<dbReference type="SMART" id="SM00854">
    <property type="entry name" value="PGA_cap"/>
    <property type="match status" value="1"/>
</dbReference>
<protein>
    <submittedName>
        <fullName evidence="4">CapA family protein</fullName>
    </submittedName>
</protein>
<proteinExistence type="inferred from homology"/>
<organism evidence="4 5">
    <name type="scientific">Shimazuella alba</name>
    <dbReference type="NCBI Taxonomy" id="2690964"/>
    <lineage>
        <taxon>Bacteria</taxon>
        <taxon>Bacillati</taxon>
        <taxon>Bacillota</taxon>
        <taxon>Bacilli</taxon>
        <taxon>Bacillales</taxon>
        <taxon>Thermoactinomycetaceae</taxon>
        <taxon>Shimazuella</taxon>
    </lineage>
</organism>
<evidence type="ECO:0000313" key="4">
    <source>
        <dbReference type="EMBL" id="MXQ52364.1"/>
    </source>
</evidence>
<feature type="chain" id="PRO_5039323346" evidence="2">
    <location>
        <begin position="28"/>
        <end position="388"/>
    </location>
</feature>
<dbReference type="Proteomes" id="UP000430692">
    <property type="component" value="Unassembled WGS sequence"/>
</dbReference>
<evidence type="ECO:0000313" key="5">
    <source>
        <dbReference type="Proteomes" id="UP000430692"/>
    </source>
</evidence>
<name>A0A6I4VV23_9BACL</name>
<evidence type="ECO:0000256" key="1">
    <source>
        <dbReference type="ARBA" id="ARBA00005662"/>
    </source>
</evidence>
<keyword evidence="5" id="KW-1185">Reference proteome</keyword>
<dbReference type="InterPro" id="IPR052169">
    <property type="entry name" value="CW_Biosynth-Accessory"/>
</dbReference>
<dbReference type="PROSITE" id="PS51257">
    <property type="entry name" value="PROKAR_LIPOPROTEIN"/>
    <property type="match status" value="1"/>
</dbReference>
<dbReference type="EMBL" id="WUUL01000001">
    <property type="protein sequence ID" value="MXQ52364.1"/>
    <property type="molecule type" value="Genomic_DNA"/>
</dbReference>
<dbReference type="InterPro" id="IPR019079">
    <property type="entry name" value="Capsule_synth_CapA"/>
</dbReference>
<feature type="signal peptide" evidence="2">
    <location>
        <begin position="1"/>
        <end position="27"/>
    </location>
</feature>
<accession>A0A6I4VV23</accession>
<keyword evidence="2" id="KW-0732">Signal</keyword>
<dbReference type="InterPro" id="IPR029052">
    <property type="entry name" value="Metallo-depent_PP-like"/>
</dbReference>